<dbReference type="KEGG" id="mlr:MELLADRAFT_105643"/>
<dbReference type="GeneID" id="18922677"/>
<reference evidence="2" key="1">
    <citation type="journal article" date="2011" name="Proc. Natl. Acad. Sci. U.S.A.">
        <title>Obligate biotrophy features unraveled by the genomic analysis of rust fungi.</title>
        <authorList>
            <person name="Duplessis S."/>
            <person name="Cuomo C.A."/>
            <person name="Lin Y.-C."/>
            <person name="Aerts A."/>
            <person name="Tisserant E."/>
            <person name="Veneault-Fourrey C."/>
            <person name="Joly D.L."/>
            <person name="Hacquard S."/>
            <person name="Amselem J."/>
            <person name="Cantarel B.L."/>
            <person name="Chiu R."/>
            <person name="Coutinho P.M."/>
            <person name="Feau N."/>
            <person name="Field M."/>
            <person name="Frey P."/>
            <person name="Gelhaye E."/>
            <person name="Goldberg J."/>
            <person name="Grabherr M.G."/>
            <person name="Kodira C.D."/>
            <person name="Kohler A."/>
            <person name="Kuees U."/>
            <person name="Lindquist E.A."/>
            <person name="Lucas S.M."/>
            <person name="Mago R."/>
            <person name="Mauceli E."/>
            <person name="Morin E."/>
            <person name="Murat C."/>
            <person name="Pangilinan J.L."/>
            <person name="Park R."/>
            <person name="Pearson M."/>
            <person name="Quesneville H."/>
            <person name="Rouhier N."/>
            <person name="Sakthikumar S."/>
            <person name="Salamov A.A."/>
            <person name="Schmutz J."/>
            <person name="Selles B."/>
            <person name="Shapiro H."/>
            <person name="Tanguay P."/>
            <person name="Tuskan G.A."/>
            <person name="Henrissat B."/>
            <person name="Van de Peer Y."/>
            <person name="Rouze P."/>
            <person name="Ellis J.G."/>
            <person name="Dodds P.N."/>
            <person name="Schein J.E."/>
            <person name="Zhong S."/>
            <person name="Hamelin R.C."/>
            <person name="Grigoriev I.V."/>
            <person name="Szabo L.J."/>
            <person name="Martin F."/>
        </authorList>
    </citation>
    <scope>NUCLEOTIDE SEQUENCE [LARGE SCALE GENOMIC DNA]</scope>
    <source>
        <strain evidence="2">98AG31 / pathotype 3-4-7</strain>
    </source>
</reference>
<dbReference type="InParanoid" id="F4RIW2"/>
<keyword evidence="2" id="KW-1185">Reference proteome</keyword>
<gene>
    <name evidence="1" type="ORF">MELLADRAFT_105643</name>
</gene>
<evidence type="ECO:0000313" key="2">
    <source>
        <dbReference type="Proteomes" id="UP000001072"/>
    </source>
</evidence>
<protein>
    <submittedName>
        <fullName evidence="1">Uncharacterized protein</fullName>
    </submittedName>
</protein>
<evidence type="ECO:0000313" key="1">
    <source>
        <dbReference type="EMBL" id="EGG07632.1"/>
    </source>
</evidence>
<dbReference type="VEuPathDB" id="FungiDB:MELLADRAFT_105643"/>
<dbReference type="EMBL" id="GL883103">
    <property type="protein sequence ID" value="EGG07632.1"/>
    <property type="molecule type" value="Genomic_DNA"/>
</dbReference>
<organism evidence="2">
    <name type="scientific">Melampsora larici-populina (strain 98AG31 / pathotype 3-4-7)</name>
    <name type="common">Poplar leaf rust fungus</name>
    <dbReference type="NCBI Taxonomy" id="747676"/>
    <lineage>
        <taxon>Eukaryota</taxon>
        <taxon>Fungi</taxon>
        <taxon>Dikarya</taxon>
        <taxon>Basidiomycota</taxon>
        <taxon>Pucciniomycotina</taxon>
        <taxon>Pucciniomycetes</taxon>
        <taxon>Pucciniales</taxon>
        <taxon>Melampsoraceae</taxon>
        <taxon>Melampsora</taxon>
    </lineage>
</organism>
<dbReference type="Proteomes" id="UP000001072">
    <property type="component" value="Unassembled WGS sequence"/>
</dbReference>
<dbReference type="RefSeq" id="XP_007408964.1">
    <property type="nucleotide sequence ID" value="XM_007408902.1"/>
</dbReference>
<accession>F4RIW2</accession>
<name>F4RIW2_MELLP</name>
<dbReference type="HOGENOM" id="CLU_1796896_0_0_1"/>
<sequence length="144" mass="16217">MRHEKIKGRLACIKMGRKSDSQPATPLPIGLPVLNTGNPWEIFSNVTLENRQKLEPNDFVLLTSNGIIAQVQSIWKVENDAPVQSVLLLKKCLPGSMIVHYAMREILVTDEVVCKSVKKLSISIQSKNQIEPFWKHYTVVPTVI</sequence>
<proteinExistence type="predicted"/>
<dbReference type="AlphaFoldDB" id="F4RIW2"/>